<gene>
    <name evidence="2" type="ORF">Ctob_000533</name>
</gene>
<reference evidence="3" key="1">
    <citation type="journal article" date="2015" name="PLoS Genet.">
        <title>Genome Sequence and Transcriptome Analyses of Chrysochromulina tobin: Metabolic Tools for Enhanced Algal Fitness in the Prominent Order Prymnesiales (Haptophyceae).</title>
        <authorList>
            <person name="Hovde B.T."/>
            <person name="Deodato C.R."/>
            <person name="Hunsperger H.M."/>
            <person name="Ryken S.A."/>
            <person name="Yost W."/>
            <person name="Jha R.K."/>
            <person name="Patterson J."/>
            <person name="Monnat R.J. Jr."/>
            <person name="Barlow S.B."/>
            <person name="Starkenburg S.R."/>
            <person name="Cattolico R.A."/>
        </authorList>
    </citation>
    <scope>NUCLEOTIDE SEQUENCE</scope>
    <source>
        <strain evidence="3">CCMP291</strain>
    </source>
</reference>
<accession>A0A0M0J4P4</accession>
<sequence length="488" mass="54962">MLADRTHTLTERVEDYEGIVKRLWRRGWAEAPSPRGLKELMTVHESGAAHDRYEANEAHWLAQRHLREAREAKDVAAIAIAQAQHATATLDMERVEMSAWHAADAAELSRRMLHVSQQLRAEQVKVAMLEAALEASRQAEGRALELGSLVTKHEHLIRNADQQVLQQRDEIAELRAREFAWLREIDELRAVTGRLQEQLAAEAEAHARQRSYRLEHEQTAATLERTVRHRVQEDLAISNKEIADLQAELQSVRAQYADLSRRAHEDRAQMGREQLQMTILIEKVHALHRVLRGIEKERELVPSTTTTIVSSAVPAGGHGFGGGSGLVGGASPTAPSPSPVDLVKMIEQAIAAAEANTAQVVWLDRIVAEREAIIDALRDDFTKSEMLRRETTSQMQETIDRLRWLQSNALAADGTPKRGRFRSMMYWESMKSCHANSPRWEREAMMSWRGDHDMTSFSNAIDLEHRMAKADGEAKDTSLIVARLVGEA</sequence>
<evidence type="ECO:0000313" key="3">
    <source>
        <dbReference type="Proteomes" id="UP000037460"/>
    </source>
</evidence>
<dbReference type="EMBL" id="JWZX01003350">
    <property type="protein sequence ID" value="KOO21594.1"/>
    <property type="molecule type" value="Genomic_DNA"/>
</dbReference>
<proteinExistence type="predicted"/>
<organism evidence="2 3">
    <name type="scientific">Chrysochromulina tobinii</name>
    <dbReference type="NCBI Taxonomy" id="1460289"/>
    <lineage>
        <taxon>Eukaryota</taxon>
        <taxon>Haptista</taxon>
        <taxon>Haptophyta</taxon>
        <taxon>Prymnesiophyceae</taxon>
        <taxon>Prymnesiales</taxon>
        <taxon>Chrysochromulinaceae</taxon>
        <taxon>Chrysochromulina</taxon>
    </lineage>
</organism>
<dbReference type="AlphaFoldDB" id="A0A0M0J4P4"/>
<evidence type="ECO:0000313" key="2">
    <source>
        <dbReference type="EMBL" id="KOO21594.1"/>
    </source>
</evidence>
<name>A0A0M0J4P4_9EUKA</name>
<keyword evidence="1" id="KW-0175">Coiled coil</keyword>
<comment type="caution">
    <text evidence="2">The sequence shown here is derived from an EMBL/GenBank/DDBJ whole genome shotgun (WGS) entry which is preliminary data.</text>
</comment>
<protein>
    <submittedName>
        <fullName evidence="2">Uncharacterized protein</fullName>
    </submittedName>
</protein>
<keyword evidence="3" id="KW-1185">Reference proteome</keyword>
<feature type="coiled-coil region" evidence="1">
    <location>
        <begin position="228"/>
        <end position="262"/>
    </location>
</feature>
<dbReference type="Proteomes" id="UP000037460">
    <property type="component" value="Unassembled WGS sequence"/>
</dbReference>
<evidence type="ECO:0000256" key="1">
    <source>
        <dbReference type="SAM" id="Coils"/>
    </source>
</evidence>